<dbReference type="EC" id="5.1.1.1" evidence="4"/>
<protein>
    <recommendedName>
        <fullName evidence="4">Alanine racemase</fullName>
        <ecNumber evidence="4">5.1.1.1</ecNumber>
    </recommendedName>
</protein>
<feature type="active site" description="Proton acceptor; specific for L-alanine" evidence="4">
    <location>
        <position position="256"/>
    </location>
</feature>
<dbReference type="PANTHER" id="PTHR30511">
    <property type="entry name" value="ALANINE RACEMASE"/>
    <property type="match status" value="1"/>
</dbReference>
<sequence>MNRYRETYAEINLKHLYHNLKSIQKIVHPKTVIPVVKADAYGHGAVEVVRYLIDKGIDYFAVSLLEEALELRRVYPNIELLCMGIIENEGLLIASENNITVTMSNFNQLQNCPKLSKTLKIHLKVDTGMNRLGFKSDHDIKEVIDEIQKNEKFFLEGIFTHFSTADENISYYKKQLNRFDDIFTNLNFKFKMIHVSNSSSQIQFEKDLPWTTHTRLGISLYGLTYIDHIKFLKNTFTLKTKISQLNRLTAGEFVGYGASYESSGQEIIAVLPIGYADGFIRKNTGGFVEINHKRYPIVGRICMDMTFVKVDESVQLHDEVILFGGLISIDEVADRLDTINYEVICQISKRVPRIYKK</sequence>
<evidence type="ECO:0000256" key="3">
    <source>
        <dbReference type="ARBA" id="ARBA00023235"/>
    </source>
</evidence>
<dbReference type="InterPro" id="IPR000821">
    <property type="entry name" value="Ala_racemase"/>
</dbReference>
<dbReference type="Gene3D" id="2.40.37.10">
    <property type="entry name" value="Lyase, Ornithine Decarboxylase, Chain A, domain 1"/>
    <property type="match status" value="1"/>
</dbReference>
<dbReference type="UniPathway" id="UPA00042">
    <property type="reaction ID" value="UER00497"/>
</dbReference>
<dbReference type="CDD" id="cd00430">
    <property type="entry name" value="PLPDE_III_AR"/>
    <property type="match status" value="1"/>
</dbReference>
<dbReference type="RefSeq" id="WP_258876944.1">
    <property type="nucleotide sequence ID" value="NZ_CP048914.1"/>
</dbReference>
<evidence type="ECO:0000256" key="5">
    <source>
        <dbReference type="PIRSR" id="PIRSR600821-50"/>
    </source>
</evidence>
<comment type="cofactor">
    <cofactor evidence="1 4 5">
        <name>pyridoxal 5'-phosphate</name>
        <dbReference type="ChEBI" id="CHEBI:597326"/>
    </cofactor>
</comment>
<dbReference type="Pfam" id="PF00842">
    <property type="entry name" value="Ala_racemase_C"/>
    <property type="match status" value="1"/>
</dbReference>
<dbReference type="InterPro" id="IPR020622">
    <property type="entry name" value="Ala_racemase_pyridoxalP-BS"/>
</dbReference>
<dbReference type="Gene3D" id="3.20.20.10">
    <property type="entry name" value="Alanine racemase"/>
    <property type="match status" value="1"/>
</dbReference>
<dbReference type="InterPro" id="IPR029066">
    <property type="entry name" value="PLP-binding_barrel"/>
</dbReference>
<evidence type="ECO:0000256" key="2">
    <source>
        <dbReference type="ARBA" id="ARBA00022898"/>
    </source>
</evidence>
<dbReference type="SUPFAM" id="SSF51419">
    <property type="entry name" value="PLP-binding barrel"/>
    <property type="match status" value="1"/>
</dbReference>
<feature type="domain" description="Alanine racemase C-terminal" evidence="7">
    <location>
        <begin position="235"/>
        <end position="356"/>
    </location>
</feature>
<feature type="binding site" evidence="4 6">
    <location>
        <position position="303"/>
    </location>
    <ligand>
        <name>substrate</name>
    </ligand>
</feature>
<evidence type="ECO:0000313" key="9">
    <source>
        <dbReference type="Proteomes" id="UP000514720"/>
    </source>
</evidence>
<dbReference type="InterPro" id="IPR011079">
    <property type="entry name" value="Ala_racemase_C"/>
</dbReference>
<dbReference type="GO" id="GO:0005829">
    <property type="term" value="C:cytosol"/>
    <property type="evidence" value="ECO:0007669"/>
    <property type="project" value="TreeGrafter"/>
</dbReference>
<feature type="active site" description="Proton acceptor; specific for D-alanine" evidence="4">
    <location>
        <position position="37"/>
    </location>
</feature>
<dbReference type="AlphaFoldDB" id="A0A7L7KTQ5"/>
<dbReference type="PANTHER" id="PTHR30511:SF0">
    <property type="entry name" value="ALANINE RACEMASE, CATABOLIC-RELATED"/>
    <property type="match status" value="1"/>
</dbReference>
<evidence type="ECO:0000259" key="7">
    <source>
        <dbReference type="SMART" id="SM01005"/>
    </source>
</evidence>
<gene>
    <name evidence="8" type="primary">alr</name>
    <name evidence="8" type="ORF">G4Z02_05210</name>
</gene>
<dbReference type="InterPro" id="IPR001608">
    <property type="entry name" value="Ala_racemase_N"/>
</dbReference>
<dbReference type="GO" id="GO:0008784">
    <property type="term" value="F:alanine racemase activity"/>
    <property type="evidence" value="ECO:0007669"/>
    <property type="project" value="UniProtKB-UniRule"/>
</dbReference>
<dbReference type="InterPro" id="IPR009006">
    <property type="entry name" value="Ala_racemase/Decarboxylase_C"/>
</dbReference>
<feature type="binding site" evidence="4 6">
    <location>
        <position position="131"/>
    </location>
    <ligand>
        <name>substrate</name>
    </ligand>
</feature>
<dbReference type="SMART" id="SM01005">
    <property type="entry name" value="Ala_racemase_C"/>
    <property type="match status" value="1"/>
</dbReference>
<dbReference type="PRINTS" id="PR00992">
    <property type="entry name" value="ALARACEMASE"/>
</dbReference>
<dbReference type="SUPFAM" id="SSF50621">
    <property type="entry name" value="Alanine racemase C-terminal domain-like"/>
    <property type="match status" value="1"/>
</dbReference>
<dbReference type="PROSITE" id="PS00395">
    <property type="entry name" value="ALANINE_RACEMASE"/>
    <property type="match status" value="1"/>
</dbReference>
<accession>A0A7L7KTQ5</accession>
<dbReference type="HAMAP" id="MF_01201">
    <property type="entry name" value="Ala_racemase"/>
    <property type="match status" value="1"/>
</dbReference>
<evidence type="ECO:0000313" key="8">
    <source>
        <dbReference type="EMBL" id="QMS85168.1"/>
    </source>
</evidence>
<dbReference type="GO" id="GO:0030632">
    <property type="term" value="P:D-alanine biosynthetic process"/>
    <property type="evidence" value="ECO:0007669"/>
    <property type="project" value="UniProtKB-UniRule"/>
</dbReference>
<proteinExistence type="inferred from homology"/>
<comment type="catalytic activity">
    <reaction evidence="4">
        <text>L-alanine = D-alanine</text>
        <dbReference type="Rhea" id="RHEA:20249"/>
        <dbReference type="ChEBI" id="CHEBI:57416"/>
        <dbReference type="ChEBI" id="CHEBI:57972"/>
        <dbReference type="EC" id="5.1.1.1"/>
    </reaction>
</comment>
<reference evidence="8 9" key="1">
    <citation type="submission" date="2020-02" db="EMBL/GenBank/DDBJ databases">
        <authorList>
            <person name="Zheng R.K."/>
            <person name="Sun C.M."/>
        </authorList>
    </citation>
    <scope>NUCLEOTIDE SEQUENCE [LARGE SCALE GENOMIC DNA]</scope>
    <source>
        <strain evidence="9">zrk13</strain>
    </source>
</reference>
<dbReference type="GO" id="GO:0009252">
    <property type="term" value="P:peptidoglycan biosynthetic process"/>
    <property type="evidence" value="ECO:0007669"/>
    <property type="project" value="TreeGrafter"/>
</dbReference>
<dbReference type="Proteomes" id="UP000514720">
    <property type="component" value="Chromosome"/>
</dbReference>
<keyword evidence="3 4" id="KW-0413">Isomerase</keyword>
<dbReference type="NCBIfam" id="TIGR00492">
    <property type="entry name" value="alr"/>
    <property type="match status" value="1"/>
</dbReference>
<keyword evidence="9" id="KW-1185">Reference proteome</keyword>
<organism evidence="8 9">
    <name type="scientific">Candidatus Xianfuyuplasma coldseepsis</name>
    <dbReference type="NCBI Taxonomy" id="2782163"/>
    <lineage>
        <taxon>Bacteria</taxon>
        <taxon>Bacillati</taxon>
        <taxon>Mycoplasmatota</taxon>
        <taxon>Mollicutes</taxon>
        <taxon>Candidatus Izemoplasmatales</taxon>
        <taxon>Candidatus Izemoplasmataceae</taxon>
        <taxon>Candidatus Xianfuyuplasma</taxon>
    </lineage>
</organism>
<dbReference type="EMBL" id="CP048914">
    <property type="protein sequence ID" value="QMS85168.1"/>
    <property type="molecule type" value="Genomic_DNA"/>
</dbReference>
<evidence type="ECO:0000256" key="4">
    <source>
        <dbReference type="HAMAP-Rule" id="MF_01201"/>
    </source>
</evidence>
<name>A0A7L7KTQ5_9MOLU</name>
<feature type="modified residue" description="N6-(pyridoxal phosphate)lysine" evidence="4 5">
    <location>
        <position position="37"/>
    </location>
</feature>
<comment type="similarity">
    <text evidence="4">Belongs to the alanine racemase family.</text>
</comment>
<comment type="function">
    <text evidence="4">Catalyzes the interconversion of L-alanine and D-alanine. May also act on other amino acids.</text>
</comment>
<comment type="pathway">
    <text evidence="4">Amino-acid biosynthesis; D-alanine biosynthesis; D-alanine from L-alanine: step 1/1.</text>
</comment>
<dbReference type="KEGG" id="xcl:G4Z02_05210"/>
<dbReference type="FunFam" id="3.20.20.10:FF:000002">
    <property type="entry name" value="Alanine racemase"/>
    <property type="match status" value="1"/>
</dbReference>
<evidence type="ECO:0000256" key="1">
    <source>
        <dbReference type="ARBA" id="ARBA00001933"/>
    </source>
</evidence>
<dbReference type="Pfam" id="PF01168">
    <property type="entry name" value="Ala_racemase_N"/>
    <property type="match status" value="1"/>
</dbReference>
<dbReference type="GO" id="GO:0030170">
    <property type="term" value="F:pyridoxal phosphate binding"/>
    <property type="evidence" value="ECO:0007669"/>
    <property type="project" value="UniProtKB-UniRule"/>
</dbReference>
<evidence type="ECO:0000256" key="6">
    <source>
        <dbReference type="PIRSR" id="PIRSR600821-52"/>
    </source>
</evidence>
<keyword evidence="2 4" id="KW-0663">Pyridoxal phosphate</keyword>